<dbReference type="InterPro" id="IPR011009">
    <property type="entry name" value="Kinase-like_dom_sf"/>
</dbReference>
<evidence type="ECO:0000313" key="3">
    <source>
        <dbReference type="Proteomes" id="UP000549971"/>
    </source>
</evidence>
<dbReference type="Pfam" id="PF01636">
    <property type="entry name" value="APH"/>
    <property type="match status" value="1"/>
</dbReference>
<evidence type="ECO:0000259" key="1">
    <source>
        <dbReference type="Pfam" id="PF01636"/>
    </source>
</evidence>
<dbReference type="RefSeq" id="WP_184799213.1">
    <property type="nucleotide sequence ID" value="NZ_JACHMY010000001.1"/>
</dbReference>
<organism evidence="2 3">
    <name type="scientific">Kribbella italica</name>
    <dbReference type="NCBI Taxonomy" id="1540520"/>
    <lineage>
        <taxon>Bacteria</taxon>
        <taxon>Bacillati</taxon>
        <taxon>Actinomycetota</taxon>
        <taxon>Actinomycetes</taxon>
        <taxon>Propionibacteriales</taxon>
        <taxon>Kribbellaceae</taxon>
        <taxon>Kribbella</taxon>
    </lineage>
</organism>
<accession>A0A7W9JA71</accession>
<dbReference type="SUPFAM" id="SSF56112">
    <property type="entry name" value="Protein kinase-like (PK-like)"/>
    <property type="match status" value="1"/>
</dbReference>
<proteinExistence type="predicted"/>
<feature type="domain" description="Aminoglycoside phosphotransferase" evidence="1">
    <location>
        <begin position="37"/>
        <end position="253"/>
    </location>
</feature>
<keyword evidence="2" id="KW-0808">Transferase</keyword>
<protein>
    <submittedName>
        <fullName evidence="2">Ser/Thr protein kinase RdoA (MazF antagonist)</fullName>
    </submittedName>
</protein>
<comment type="caution">
    <text evidence="2">The sequence shown here is derived from an EMBL/GenBank/DDBJ whole genome shotgun (WGS) entry which is preliminary data.</text>
</comment>
<dbReference type="GO" id="GO:0016301">
    <property type="term" value="F:kinase activity"/>
    <property type="evidence" value="ECO:0007669"/>
    <property type="project" value="UniProtKB-KW"/>
</dbReference>
<dbReference type="Gene3D" id="3.90.1200.10">
    <property type="match status" value="1"/>
</dbReference>
<dbReference type="Proteomes" id="UP000549971">
    <property type="component" value="Unassembled WGS sequence"/>
</dbReference>
<name>A0A7W9JA71_9ACTN</name>
<dbReference type="AlphaFoldDB" id="A0A7W9JA71"/>
<keyword evidence="3" id="KW-1185">Reference proteome</keyword>
<evidence type="ECO:0000313" key="2">
    <source>
        <dbReference type="EMBL" id="MBB5838431.1"/>
    </source>
</evidence>
<keyword evidence="2" id="KW-0418">Kinase</keyword>
<reference evidence="2 3" key="1">
    <citation type="submission" date="2020-08" db="EMBL/GenBank/DDBJ databases">
        <title>Sequencing the genomes of 1000 actinobacteria strains.</title>
        <authorList>
            <person name="Klenk H.-P."/>
        </authorList>
    </citation>
    <scope>NUCLEOTIDE SEQUENCE [LARGE SCALE GENOMIC DNA]</scope>
    <source>
        <strain evidence="2 3">DSM 28967</strain>
    </source>
</reference>
<dbReference type="InterPro" id="IPR002575">
    <property type="entry name" value="Aminoglycoside_PTrfase"/>
</dbReference>
<sequence>MVRTLRSLPHPDSLRDHLAEVYQLPFTGCVLRRSLVNDVYELTTPAEAFVLKLYAGRPLADIRWEAGLSDHLLGKVATPAVQPLADGAATGVLALPEGDRPFVLTTFVDGRKPQPPFDDELYLAFGELIARFHLAAGTYTPVRRSAEHPDGLDRLVDEIVPLVSPADAEIVQALAAAVPGKVADGASRGIRHGDVSLDNVLVTPEGLNLHDFDLAGEGFLAADFCGVASTPYWQAFRTGYQRHREIAAADLAAIDWLGVAGRIANLSFHLVRKPQWYGTESRGEGWAAGELTELRLAARRLL</sequence>
<dbReference type="EMBL" id="JACHMY010000001">
    <property type="protein sequence ID" value="MBB5838431.1"/>
    <property type="molecule type" value="Genomic_DNA"/>
</dbReference>
<gene>
    <name evidence="2" type="ORF">HDA39_005165</name>
</gene>